<keyword evidence="3" id="KW-1185">Reference proteome</keyword>
<dbReference type="Proteomes" id="UP000593566">
    <property type="component" value="Unassembled WGS sequence"/>
</dbReference>
<dbReference type="GeneID" id="59330745"/>
<dbReference type="RefSeq" id="XP_037150911.1">
    <property type="nucleotide sequence ID" value="XM_037293258.1"/>
</dbReference>
<reference evidence="2 3" key="1">
    <citation type="journal article" date="2020" name="Genomics">
        <title>Complete, high-quality genomes from long-read metagenomic sequencing of two wolf lichen thalli reveals enigmatic genome architecture.</title>
        <authorList>
            <person name="McKenzie S.K."/>
            <person name="Walston R.F."/>
            <person name="Allen J.L."/>
        </authorList>
    </citation>
    <scope>NUCLEOTIDE SEQUENCE [LARGE SCALE GENOMIC DNA]</scope>
    <source>
        <strain evidence="2">WasteWater1</strain>
    </source>
</reference>
<sequence>MFYLSIARLIDDAELDFVKRSAPQSHNSPQNFGQFTLSECPDLFVRNKSLAEKIMETSSAETEAHATLTLEEEIHCHKARIFSLFTDAPVVRAWKNAICDGAVYLGQGFFPKSYADRYFQTSREDISYVTFSIVTAFKEDGMDAEGEKIEGSQCHISPAQREASDFLIVTFSNDHDLIALLPHRLYWPVEGGESTGKDEYFPDEIPASTLFAYSFSTKLLLAHIDEVKRSANRPMHPTTTPFQIGLDGRIPRADTPAAIMPGVSGTQLTESDRSIQASEKEEEKALRIIHEKFPMWRSSMNIDFLDYQPLLRDFRIVISRCSEFPNGLEAVISHSIVGKPKNGDNGHHLRYADYFLTHSITLDPNYAFFIPRRLIPEVWFTSPRPRESMPRELSDSGRRISNKKFILEMDNAGRWAKDVWDIISKYPPGEHPTPAKEKEENLKKAFPWPEREAQFTFEKDSTPTKTRRDREHLFSQHDTGPGEDGAVQPSDVSLLAEHYFEKASLDQKEAEDDAT</sequence>
<accession>A0A8H6CDW1</accession>
<dbReference type="EMBL" id="JACCJB010000014">
    <property type="protein sequence ID" value="KAF6221476.1"/>
    <property type="molecule type" value="Genomic_DNA"/>
</dbReference>
<name>A0A8H6CDW1_9LECA</name>
<proteinExistence type="predicted"/>
<dbReference type="AlphaFoldDB" id="A0A8H6CDW1"/>
<feature type="compositionally biased region" description="Basic and acidic residues" evidence="1">
    <location>
        <begin position="451"/>
        <end position="475"/>
    </location>
</feature>
<evidence type="ECO:0000313" key="3">
    <source>
        <dbReference type="Proteomes" id="UP000593566"/>
    </source>
</evidence>
<evidence type="ECO:0000313" key="2">
    <source>
        <dbReference type="EMBL" id="KAF6221476.1"/>
    </source>
</evidence>
<evidence type="ECO:0000256" key="1">
    <source>
        <dbReference type="SAM" id="MobiDB-lite"/>
    </source>
</evidence>
<feature type="region of interest" description="Disordered" evidence="1">
    <location>
        <begin position="451"/>
        <end position="491"/>
    </location>
</feature>
<comment type="caution">
    <text evidence="2">The sequence shown here is derived from an EMBL/GenBank/DDBJ whole genome shotgun (WGS) entry which is preliminary data.</text>
</comment>
<protein>
    <submittedName>
        <fullName evidence="2">Uncharacterized protein</fullName>
    </submittedName>
</protein>
<gene>
    <name evidence="2" type="ORF">HO133_002332</name>
</gene>
<organism evidence="2 3">
    <name type="scientific">Letharia lupina</name>
    <dbReference type="NCBI Taxonomy" id="560253"/>
    <lineage>
        <taxon>Eukaryota</taxon>
        <taxon>Fungi</taxon>
        <taxon>Dikarya</taxon>
        <taxon>Ascomycota</taxon>
        <taxon>Pezizomycotina</taxon>
        <taxon>Lecanoromycetes</taxon>
        <taxon>OSLEUM clade</taxon>
        <taxon>Lecanoromycetidae</taxon>
        <taxon>Lecanorales</taxon>
        <taxon>Lecanorineae</taxon>
        <taxon>Parmeliaceae</taxon>
        <taxon>Letharia</taxon>
    </lineage>
</organism>